<dbReference type="PANTHER" id="PTHR31354:SF2">
    <property type="entry name" value="OS01G0793500 PROTEIN"/>
    <property type="match status" value="1"/>
</dbReference>
<gene>
    <name evidence="2" type="ORF">HU200_055300</name>
</gene>
<name>A0A835ALF8_9POAL</name>
<evidence type="ECO:0000313" key="2">
    <source>
        <dbReference type="EMBL" id="KAF8663955.1"/>
    </source>
</evidence>
<accession>A0A835ALF8</accession>
<dbReference type="AlphaFoldDB" id="A0A835ALF8"/>
<dbReference type="OrthoDB" id="685927at2759"/>
<keyword evidence="1" id="KW-0732">Signal</keyword>
<feature type="signal peptide" evidence="1">
    <location>
        <begin position="1"/>
        <end position="28"/>
    </location>
</feature>
<dbReference type="PANTHER" id="PTHR31354">
    <property type="entry name" value="OS01G0793500 PROTEIN"/>
    <property type="match status" value="1"/>
</dbReference>
<organism evidence="2 3">
    <name type="scientific">Digitaria exilis</name>
    <dbReference type="NCBI Taxonomy" id="1010633"/>
    <lineage>
        <taxon>Eukaryota</taxon>
        <taxon>Viridiplantae</taxon>
        <taxon>Streptophyta</taxon>
        <taxon>Embryophyta</taxon>
        <taxon>Tracheophyta</taxon>
        <taxon>Spermatophyta</taxon>
        <taxon>Magnoliopsida</taxon>
        <taxon>Liliopsida</taxon>
        <taxon>Poales</taxon>
        <taxon>Poaceae</taxon>
        <taxon>PACMAD clade</taxon>
        <taxon>Panicoideae</taxon>
        <taxon>Panicodae</taxon>
        <taxon>Paniceae</taxon>
        <taxon>Anthephorinae</taxon>
        <taxon>Digitaria</taxon>
    </lineage>
</organism>
<sequence length="229" mass="24430">MARPSRSVAASLLLLLAASALLLHLCFTSTSSPEDGYLGRVLPPWGAGGGILPAVPFSPADVLPLLPRGVAMAALRALRSASDIFPVFVGAATAGAPDSTPGSGARVKWKGACFYENEAWLVFHNESGSKYGGGTVHIKGMLDDRRFTLGIRMCLKHSPEVNIGRVRNLFNQSNLEKHDNYLAFPDLDFGVLRFPSPLPSSELHDSISFSKAARKLPIANLGEPDGGHR</sequence>
<comment type="caution">
    <text evidence="2">The sequence shown here is derived from an EMBL/GenBank/DDBJ whole genome shotgun (WGS) entry which is preliminary data.</text>
</comment>
<reference evidence="2" key="1">
    <citation type="submission" date="2020-07" db="EMBL/GenBank/DDBJ databases">
        <title>Genome sequence and genetic diversity analysis of an under-domesticated orphan crop, white fonio (Digitaria exilis).</title>
        <authorList>
            <person name="Bennetzen J.L."/>
            <person name="Chen S."/>
            <person name="Ma X."/>
            <person name="Wang X."/>
            <person name="Yssel A.E.J."/>
            <person name="Chaluvadi S.R."/>
            <person name="Johnson M."/>
            <person name="Gangashetty P."/>
            <person name="Hamidou F."/>
            <person name="Sanogo M.D."/>
            <person name="Zwaenepoel A."/>
            <person name="Wallace J."/>
            <person name="Van De Peer Y."/>
            <person name="Van Deynze A."/>
        </authorList>
    </citation>
    <scope>NUCLEOTIDE SEQUENCE</scope>
    <source>
        <tissue evidence="2">Leaves</tissue>
    </source>
</reference>
<feature type="chain" id="PRO_5032741230" evidence="1">
    <location>
        <begin position="29"/>
        <end position="229"/>
    </location>
</feature>
<dbReference type="EMBL" id="JACEFO010002359">
    <property type="protein sequence ID" value="KAF8663955.1"/>
    <property type="molecule type" value="Genomic_DNA"/>
</dbReference>
<dbReference type="Proteomes" id="UP000636709">
    <property type="component" value="Unassembled WGS sequence"/>
</dbReference>
<protein>
    <submittedName>
        <fullName evidence="2">Uncharacterized protein</fullName>
    </submittedName>
</protein>
<evidence type="ECO:0000256" key="1">
    <source>
        <dbReference type="SAM" id="SignalP"/>
    </source>
</evidence>
<keyword evidence="3" id="KW-1185">Reference proteome</keyword>
<proteinExistence type="predicted"/>
<evidence type="ECO:0000313" key="3">
    <source>
        <dbReference type="Proteomes" id="UP000636709"/>
    </source>
</evidence>